<dbReference type="Proteomes" id="UP000041882">
    <property type="component" value="Unassembled WGS sequence"/>
</dbReference>
<accession>A0A0T9NP24</accession>
<keyword evidence="2" id="KW-1185">Reference proteome</keyword>
<dbReference type="Gene3D" id="3.30.565.10">
    <property type="entry name" value="Histidine kinase-like ATPase, C-terminal domain"/>
    <property type="match status" value="1"/>
</dbReference>
<evidence type="ECO:0000313" key="1">
    <source>
        <dbReference type="EMBL" id="CNH22868.1"/>
    </source>
</evidence>
<organism evidence="1 2">
    <name type="scientific">Yersinia thracica</name>
    <dbReference type="NCBI Taxonomy" id="2890319"/>
    <lineage>
        <taxon>Bacteria</taxon>
        <taxon>Pseudomonadati</taxon>
        <taxon>Pseudomonadota</taxon>
        <taxon>Gammaproteobacteria</taxon>
        <taxon>Enterobacterales</taxon>
        <taxon>Yersiniaceae</taxon>
        <taxon>Yersinia</taxon>
    </lineage>
</organism>
<dbReference type="InterPro" id="IPR036890">
    <property type="entry name" value="HATPase_C_sf"/>
</dbReference>
<name>A0A0T9NP24_9GAMM</name>
<proteinExistence type="predicted"/>
<dbReference type="Pfam" id="PF13589">
    <property type="entry name" value="HATPase_c_3"/>
    <property type="match status" value="1"/>
</dbReference>
<sequence length="654" mass="75167">MANHTRTARTSGRSISGHLDNISPEKALCEYVWNAFDANATNVEISAVVNEIGGLSSITVVDDGDGVSFDELDTTFGNFLDSQKALKRTATTRGKKGRGRYTFFKFADRAKWTTWKDNKEFDIEIVSTHLNKYIVSDARDVSVNTSGARVYFDSVTIDYESFEKTIVPHIVNDVSWLLVAKPQLNLVINNNKIKPTEYNSNNYKEKVDGYDFNIKTTLWRQKPETEKSYIYFIDNNGEVVHKILSDMNHKGFYCSSYVTSEWFDNFDSTGGLFSETTNSIDSETFKEISSLAKMKLRDEYRAYKNNAADHLIQQYLKEGVFPDYSGDNMALNEFKRTQLISTIKVIYEAEPAVFSRNLNQKQKKILIKLIDRIVETNNISNLFDIIDGVISLSDSEVDKLSSLLKSTSLSNITKTVSHIKDRKDVLAYFSKLIYDCKKEAYEVKHIQRCVESNLWLFGEQYNILTAEEDDFDKALRAYLSKVSGFDEEHFQKYNVVHPDKNKEMDIFAAQRGKRYLDNGDEYFHCIVIELKRPSIKLGDQELEQIKRYKNVISAEDRFDDEKTIWDFILVGNEISDSKITAANINGEIVSNRMHGEFGLVQKDGNKRIYVKTWKQILNDFELRYDDILSKLKAKELEIVKSTPDDLTNRISKVG</sequence>
<gene>
    <name evidence="1" type="ORF">ERS008472_00910</name>
</gene>
<dbReference type="EMBL" id="CQAW01000003">
    <property type="protein sequence ID" value="CNH22868.1"/>
    <property type="molecule type" value="Genomic_DNA"/>
</dbReference>
<protein>
    <submittedName>
        <fullName evidence="1">DNA mismatch repair protein MutL</fullName>
    </submittedName>
</protein>
<dbReference type="AlphaFoldDB" id="A0A0T9NP24"/>
<evidence type="ECO:0000313" key="2">
    <source>
        <dbReference type="Proteomes" id="UP000041882"/>
    </source>
</evidence>
<dbReference type="RefSeq" id="WP_050112931.1">
    <property type="nucleotide sequence ID" value="NZ_CQAW01000003.1"/>
</dbReference>
<reference evidence="2" key="1">
    <citation type="submission" date="2015-03" db="EMBL/GenBank/DDBJ databases">
        <authorList>
            <consortium name="Pathogen Informatics"/>
            <person name="Murphy D."/>
        </authorList>
    </citation>
    <scope>NUCLEOTIDE SEQUENCE [LARGE SCALE GENOMIC DNA]</scope>
    <source>
        <strain evidence="2">IP6945</strain>
    </source>
</reference>
<dbReference type="SUPFAM" id="SSF55874">
    <property type="entry name" value="ATPase domain of HSP90 chaperone/DNA topoisomerase II/histidine kinase"/>
    <property type="match status" value="1"/>
</dbReference>